<feature type="transmembrane region" description="Helical" evidence="1">
    <location>
        <begin position="233"/>
        <end position="252"/>
    </location>
</feature>
<dbReference type="RefSeq" id="WP_115936638.1">
    <property type="nucleotide sequence ID" value="NZ_QRDW01000004.1"/>
</dbReference>
<feature type="transmembrane region" description="Helical" evidence="1">
    <location>
        <begin position="303"/>
        <end position="323"/>
    </location>
</feature>
<evidence type="ECO:0000313" key="2">
    <source>
        <dbReference type="EMBL" id="RED50840.1"/>
    </source>
</evidence>
<sequence length="458" mass="49362">MTAYGELRAWTLISLIALALSGVIVIAVLAARVPVIYDFALWSDPPTFRKGLVGHVIFSFVVWFLSVAGTLMAYARLKADIKDGRNLVGLLAIALTSLGFAGLVLPTFMPSALPSLNNYVPILNDPLYYGGLILLFSSLALISLRHLFSLKSASMRASSLGYALGALALIYLVALGCFLIARFQIPDGLDDLAFNELIFWGGGHVLQFFNTAILIICWIIIARRIWNSDLLNARIFALLMLVLALSTLPGPVSYFLMELTSTDHKTFFTEMLRYGLVLPPTAVGLAILLKLSEKGGLRLGDYLSVALLTSLFMFNLSGVFGLLLDGSDTRVPAHYHAAIGSIQIVLMAVYFQVILPELGTPEITGKWGKRMLLAQFYMYGIGQTIHAIGLFLAGGHGVQRKTSGADQALDSVEKKIAAGVFGLGGGLAILAGAIFVIMALRLLLKKSPNAPIPVKSVT</sequence>
<protein>
    <recommendedName>
        <fullName evidence="4">Heme/copper-type cytochrome/quinol oxidase subunit 1</fullName>
    </recommendedName>
</protein>
<evidence type="ECO:0000313" key="3">
    <source>
        <dbReference type="Proteomes" id="UP000256845"/>
    </source>
</evidence>
<dbReference type="AlphaFoldDB" id="A0A3D9HMW6"/>
<evidence type="ECO:0008006" key="4">
    <source>
        <dbReference type="Google" id="ProtNLM"/>
    </source>
</evidence>
<dbReference type="Gene3D" id="1.20.210.10">
    <property type="entry name" value="Cytochrome c oxidase-like, subunit I domain"/>
    <property type="match status" value="1"/>
</dbReference>
<keyword evidence="1" id="KW-0812">Transmembrane</keyword>
<dbReference type="EMBL" id="QRDW01000004">
    <property type="protein sequence ID" value="RED50840.1"/>
    <property type="molecule type" value="Genomic_DNA"/>
</dbReference>
<feature type="transmembrane region" description="Helical" evidence="1">
    <location>
        <begin position="87"/>
        <end position="108"/>
    </location>
</feature>
<proteinExistence type="predicted"/>
<comment type="caution">
    <text evidence="2">The sequence shown here is derived from an EMBL/GenBank/DDBJ whole genome shotgun (WGS) entry which is preliminary data.</text>
</comment>
<feature type="transmembrane region" description="Helical" evidence="1">
    <location>
        <begin position="52"/>
        <end position="75"/>
    </location>
</feature>
<evidence type="ECO:0000256" key="1">
    <source>
        <dbReference type="SAM" id="Phobius"/>
    </source>
</evidence>
<keyword evidence="3" id="KW-1185">Reference proteome</keyword>
<accession>A0A3D9HMW6</accession>
<reference evidence="2 3" key="1">
    <citation type="submission" date="2018-07" db="EMBL/GenBank/DDBJ databases">
        <title>Genomic Encyclopedia of Type Strains, Phase III (KMG-III): the genomes of soil and plant-associated and newly described type strains.</title>
        <authorList>
            <person name="Whitman W."/>
        </authorList>
    </citation>
    <scope>NUCLEOTIDE SEQUENCE [LARGE SCALE GENOMIC DNA]</scope>
    <source>
        <strain evidence="2 3">CECT 8488</strain>
    </source>
</reference>
<feature type="transmembrane region" description="Helical" evidence="1">
    <location>
        <begin position="376"/>
        <end position="396"/>
    </location>
</feature>
<organism evidence="2 3">
    <name type="scientific">Aestuariispira insulae</name>
    <dbReference type="NCBI Taxonomy" id="1461337"/>
    <lineage>
        <taxon>Bacteria</taxon>
        <taxon>Pseudomonadati</taxon>
        <taxon>Pseudomonadota</taxon>
        <taxon>Alphaproteobacteria</taxon>
        <taxon>Rhodospirillales</taxon>
        <taxon>Kiloniellaceae</taxon>
        <taxon>Aestuariispira</taxon>
    </lineage>
</organism>
<dbReference type="InterPro" id="IPR036927">
    <property type="entry name" value="Cyt_c_oxase-like_su1_sf"/>
</dbReference>
<feature type="transmembrane region" description="Helical" evidence="1">
    <location>
        <begin position="335"/>
        <end position="355"/>
    </location>
</feature>
<feature type="transmembrane region" description="Helical" evidence="1">
    <location>
        <begin position="12"/>
        <end position="32"/>
    </location>
</feature>
<dbReference type="Proteomes" id="UP000256845">
    <property type="component" value="Unassembled WGS sequence"/>
</dbReference>
<gene>
    <name evidence="2" type="ORF">DFP90_104112</name>
</gene>
<dbReference type="SUPFAM" id="SSF81442">
    <property type="entry name" value="Cytochrome c oxidase subunit I-like"/>
    <property type="match status" value="1"/>
</dbReference>
<feature type="transmembrane region" description="Helical" evidence="1">
    <location>
        <begin position="272"/>
        <end position="291"/>
    </location>
</feature>
<feature type="transmembrane region" description="Helical" evidence="1">
    <location>
        <begin position="197"/>
        <end position="221"/>
    </location>
</feature>
<name>A0A3D9HMW6_9PROT</name>
<keyword evidence="1" id="KW-0472">Membrane</keyword>
<feature type="transmembrane region" description="Helical" evidence="1">
    <location>
        <begin position="160"/>
        <end position="185"/>
    </location>
</feature>
<keyword evidence="1" id="KW-1133">Transmembrane helix</keyword>
<feature type="transmembrane region" description="Helical" evidence="1">
    <location>
        <begin position="416"/>
        <end position="440"/>
    </location>
</feature>
<dbReference type="OrthoDB" id="11275at2"/>
<feature type="transmembrane region" description="Helical" evidence="1">
    <location>
        <begin position="128"/>
        <end position="148"/>
    </location>
</feature>